<proteinExistence type="predicted"/>
<evidence type="ECO:0000259" key="2">
    <source>
        <dbReference type="Pfam" id="PF11845"/>
    </source>
</evidence>
<dbReference type="EMBL" id="BAOS01000028">
    <property type="protein sequence ID" value="GAX61847.1"/>
    <property type="molecule type" value="Genomic_DNA"/>
</dbReference>
<dbReference type="RefSeq" id="WP_096895219.1">
    <property type="nucleotide sequence ID" value="NZ_BAOS01000028.1"/>
</dbReference>
<keyword evidence="1" id="KW-0732">Signal</keyword>
<feature type="chain" id="PRO_5012696418" evidence="1">
    <location>
        <begin position="26"/>
        <end position="192"/>
    </location>
</feature>
<dbReference type="Proteomes" id="UP000218542">
    <property type="component" value="Unassembled WGS sequence"/>
</dbReference>
<dbReference type="AlphaFoldDB" id="A0A286U154"/>
<comment type="caution">
    <text evidence="3">The sequence shown here is derived from an EMBL/GenBank/DDBJ whole genome shotgun (WGS) entry which is preliminary data.</text>
</comment>
<evidence type="ECO:0000313" key="3">
    <source>
        <dbReference type="EMBL" id="GAX61847.1"/>
    </source>
</evidence>
<protein>
    <submittedName>
        <fullName evidence="3">ABC-type Na+ efflux pump, permease component</fullName>
    </submittedName>
</protein>
<evidence type="ECO:0000256" key="1">
    <source>
        <dbReference type="SAM" id="SignalP"/>
    </source>
</evidence>
<name>A0A286U154_9BACT</name>
<organism evidence="3 4">
    <name type="scientific">Candidatus Scalindua japonica</name>
    <dbReference type="NCBI Taxonomy" id="1284222"/>
    <lineage>
        <taxon>Bacteria</taxon>
        <taxon>Pseudomonadati</taxon>
        <taxon>Planctomycetota</taxon>
        <taxon>Candidatus Brocadiia</taxon>
        <taxon>Candidatus Brocadiales</taxon>
        <taxon>Candidatus Scalinduaceae</taxon>
        <taxon>Candidatus Scalindua</taxon>
    </lineage>
</organism>
<accession>A0A286U154</accession>
<sequence>MAKKNVKLIPVFILMLFFTGSKVTAEEPADYFMDIPKKPLQVMEELYKSIKGLELDHARKMALTLDELYKTYIVLITEEYVDNPSVLPAATLSKRVFKAMDKKGWYKTRLLDATGTPFNPENNPRDGFERDAINAMISGRTYFEKVENIEGKDHLRVVTSVHAVMKGCITCHPTSKVGKLLGGIAYIIPLEE</sequence>
<evidence type="ECO:0000313" key="4">
    <source>
        <dbReference type="Proteomes" id="UP000218542"/>
    </source>
</evidence>
<feature type="domain" description="Tll0287-like" evidence="2">
    <location>
        <begin position="78"/>
        <end position="175"/>
    </location>
</feature>
<reference evidence="3 4" key="1">
    <citation type="journal article" date="2017" name="Environ. Microbiol. Rep.">
        <title>Genetic diversity of marine anaerobic ammonium-oxidizing bacteria as revealed by genomic and proteomic analyses of 'Candidatus Scalindua japonica'.</title>
        <authorList>
            <person name="Oshiki M."/>
            <person name="Mizuto K."/>
            <person name="Kimura Z."/>
            <person name="Kindaichi T."/>
            <person name="Satoh H."/>
            <person name="Okabe S."/>
        </authorList>
    </citation>
    <scope>NUCLEOTIDE SEQUENCE [LARGE SCALE GENOMIC DNA]</scope>
    <source>
        <strain evidence="4">husup-a2</strain>
    </source>
</reference>
<keyword evidence="4" id="KW-1185">Reference proteome</keyword>
<dbReference type="Pfam" id="PF11845">
    <property type="entry name" value="Tll0287-like"/>
    <property type="match status" value="1"/>
</dbReference>
<feature type="signal peptide" evidence="1">
    <location>
        <begin position="1"/>
        <end position="25"/>
    </location>
</feature>
<dbReference type="OrthoDB" id="5568461at2"/>
<gene>
    <name evidence="3" type="ORF">SCALIN_C28_0049</name>
</gene>
<dbReference type="InterPro" id="IPR021796">
    <property type="entry name" value="Tll0287-like_dom"/>
</dbReference>